<keyword evidence="2 7" id="KW-0479">Metal-binding</keyword>
<dbReference type="InterPro" id="IPR027443">
    <property type="entry name" value="IPNS-like_sf"/>
</dbReference>
<comment type="caution">
    <text evidence="9">The sequence shown here is derived from an EMBL/GenBank/DDBJ whole genome shotgun (WGS) entry which is preliminary data.</text>
</comment>
<keyword evidence="7" id="KW-0408">Iron</keyword>
<dbReference type="InterPro" id="IPR044861">
    <property type="entry name" value="IPNS-like_FE2OG_OXY"/>
</dbReference>
<dbReference type="Proteomes" id="UP000604825">
    <property type="component" value="Unassembled WGS sequence"/>
</dbReference>
<name>A0A811RM62_9POAL</name>
<dbReference type="PANTHER" id="PTHR47990">
    <property type="entry name" value="2-OXOGLUTARATE (2OG) AND FE(II)-DEPENDENT OXYGENASE SUPERFAMILY PROTEIN-RELATED"/>
    <property type="match status" value="1"/>
</dbReference>
<comment type="similarity">
    <text evidence="1 7">Belongs to the iron/ascorbate-dependent oxidoreductase family.</text>
</comment>
<sequence length="318" mass="35470">MGSEAKKLPQIDFSRVVPSTPGGEAWEEVRGKVTDALATFGCFEAQYPALTPQLRAELFDGAVRPLFALPADAKRRNYYGADRPFHGYLGDIPGFPGYESLAIVDGTKDESVRDFARLMWPDAGDNNDGFSGTVGKAAQRIFELEEAVRRMVMEGLGVAKHHDALSASMWHLFRMAEYKAPNDAEKVVRYGSHQDTNWLSVVLQHEVAGLEMQSRDGEWIVVEPSPTSLVFMVGNALRAWTNDRLYAPFHRITVAGEVARYSAMLFSVPNFKVQVADELVDDQHPPRFKPHDNNDFVCFCVSEEGARHQDKLKAFCGV</sequence>
<evidence type="ECO:0000256" key="4">
    <source>
        <dbReference type="ARBA" id="ARBA00054658"/>
    </source>
</evidence>
<dbReference type="EMBL" id="CAJGYO010000016">
    <property type="protein sequence ID" value="CAD6271111.1"/>
    <property type="molecule type" value="Genomic_DNA"/>
</dbReference>
<evidence type="ECO:0000256" key="1">
    <source>
        <dbReference type="ARBA" id="ARBA00008056"/>
    </source>
</evidence>
<evidence type="ECO:0000313" key="9">
    <source>
        <dbReference type="EMBL" id="CAD6271111.1"/>
    </source>
</evidence>
<dbReference type="OrthoDB" id="288590at2759"/>
<keyword evidence="3" id="KW-0223">Dioxygenase</keyword>
<dbReference type="InterPro" id="IPR005123">
    <property type="entry name" value="Oxoglu/Fe-dep_dioxygenase_dom"/>
</dbReference>
<organism evidence="9 10">
    <name type="scientific">Miscanthus lutarioriparius</name>
    <dbReference type="NCBI Taxonomy" id="422564"/>
    <lineage>
        <taxon>Eukaryota</taxon>
        <taxon>Viridiplantae</taxon>
        <taxon>Streptophyta</taxon>
        <taxon>Embryophyta</taxon>
        <taxon>Tracheophyta</taxon>
        <taxon>Spermatophyta</taxon>
        <taxon>Magnoliopsida</taxon>
        <taxon>Liliopsida</taxon>
        <taxon>Poales</taxon>
        <taxon>Poaceae</taxon>
        <taxon>PACMAD clade</taxon>
        <taxon>Panicoideae</taxon>
        <taxon>Andropogonodae</taxon>
        <taxon>Andropogoneae</taxon>
        <taxon>Saccharinae</taxon>
        <taxon>Miscanthus</taxon>
    </lineage>
</organism>
<dbReference type="AlphaFoldDB" id="A0A811RM62"/>
<dbReference type="InterPro" id="IPR050231">
    <property type="entry name" value="Iron_ascorbate_oxido_reductase"/>
</dbReference>
<keyword evidence="7" id="KW-0560">Oxidoreductase</keyword>
<evidence type="ECO:0000256" key="5">
    <source>
        <dbReference type="ARBA" id="ARBA00074102"/>
    </source>
</evidence>
<dbReference type="FunFam" id="2.60.120.330:FF:000017">
    <property type="entry name" value="2-oxoglutarate-dependent dioxygenase DAO"/>
    <property type="match status" value="1"/>
</dbReference>
<evidence type="ECO:0000256" key="6">
    <source>
        <dbReference type="ARBA" id="ARBA00076740"/>
    </source>
</evidence>
<evidence type="ECO:0000313" key="10">
    <source>
        <dbReference type="Proteomes" id="UP000604825"/>
    </source>
</evidence>
<reference evidence="9" key="1">
    <citation type="submission" date="2020-10" db="EMBL/GenBank/DDBJ databases">
        <authorList>
            <person name="Han B."/>
            <person name="Lu T."/>
            <person name="Zhao Q."/>
            <person name="Huang X."/>
            <person name="Zhao Y."/>
        </authorList>
    </citation>
    <scope>NUCLEOTIDE SEQUENCE</scope>
</reference>
<evidence type="ECO:0000259" key="8">
    <source>
        <dbReference type="PROSITE" id="PS51471"/>
    </source>
</evidence>
<dbReference type="SUPFAM" id="SSF51197">
    <property type="entry name" value="Clavaminate synthase-like"/>
    <property type="match status" value="1"/>
</dbReference>
<gene>
    <name evidence="9" type="ORF">NCGR_LOCUS54398</name>
</gene>
<dbReference type="Gene3D" id="2.60.120.330">
    <property type="entry name" value="B-lactam Antibiotic, Isopenicillin N Synthase, Chain"/>
    <property type="match status" value="1"/>
</dbReference>
<dbReference type="GO" id="GO:0051213">
    <property type="term" value="F:dioxygenase activity"/>
    <property type="evidence" value="ECO:0007669"/>
    <property type="project" value="UniProtKB-KW"/>
</dbReference>
<accession>A0A811RM62</accession>
<proteinExistence type="inferred from homology"/>
<dbReference type="PROSITE" id="PS51471">
    <property type="entry name" value="FE2OG_OXY"/>
    <property type="match status" value="1"/>
</dbReference>
<feature type="domain" description="Fe2OG dioxygenase" evidence="8">
    <location>
        <begin position="140"/>
        <end position="269"/>
    </location>
</feature>
<evidence type="ECO:0000256" key="3">
    <source>
        <dbReference type="ARBA" id="ARBA00022964"/>
    </source>
</evidence>
<comment type="function">
    <text evidence="4">2-oxoglutarate-dependent dioxygenase essential for auxin catabolism and maintenance of auxin homeostasis in reproductive organs. Catalyzes the irreversible oxidation of indole-3-acetic acid (IAA) to the biologically inactive 2-oxoindole-3-acetic acid (OxIAA).</text>
</comment>
<evidence type="ECO:0000256" key="7">
    <source>
        <dbReference type="RuleBase" id="RU003682"/>
    </source>
</evidence>
<dbReference type="GO" id="GO:0046872">
    <property type="term" value="F:metal ion binding"/>
    <property type="evidence" value="ECO:0007669"/>
    <property type="project" value="UniProtKB-KW"/>
</dbReference>
<evidence type="ECO:0000256" key="2">
    <source>
        <dbReference type="ARBA" id="ARBA00022723"/>
    </source>
</evidence>
<dbReference type="Pfam" id="PF03171">
    <property type="entry name" value="2OG-FeII_Oxy"/>
    <property type="match status" value="1"/>
</dbReference>
<protein>
    <recommendedName>
        <fullName evidence="5">2-oxoglutarate-dependent dioxygenase DAO</fullName>
    </recommendedName>
    <alternativeName>
        <fullName evidence="6">Protein DIOXYGENASE FOR AUXIN OXIDATION</fullName>
    </alternativeName>
</protein>
<keyword evidence="10" id="KW-1185">Reference proteome</keyword>